<proteinExistence type="inferred from homology"/>
<dbReference type="PANTHER" id="PTHR30483">
    <property type="entry name" value="LEUCINE-SPECIFIC-BINDING PROTEIN"/>
    <property type="match status" value="1"/>
</dbReference>
<dbReference type="Pfam" id="PF13458">
    <property type="entry name" value="Peripla_BP_6"/>
    <property type="match status" value="1"/>
</dbReference>
<comment type="similarity">
    <text evidence="1">Belongs to the leucine-binding protein family.</text>
</comment>
<dbReference type="SUPFAM" id="SSF53822">
    <property type="entry name" value="Periplasmic binding protein-like I"/>
    <property type="match status" value="1"/>
</dbReference>
<dbReference type="InterPro" id="IPR028082">
    <property type="entry name" value="Peripla_BP_I"/>
</dbReference>
<evidence type="ECO:0000256" key="2">
    <source>
        <dbReference type="ARBA" id="ARBA00022729"/>
    </source>
</evidence>
<accession>A0ABV7KX69</accession>
<evidence type="ECO:0000256" key="3">
    <source>
        <dbReference type="ARBA" id="ARBA00022970"/>
    </source>
</evidence>
<feature type="domain" description="Leucine-binding protein" evidence="4">
    <location>
        <begin position="40"/>
        <end position="386"/>
    </location>
</feature>
<dbReference type="InterPro" id="IPR051010">
    <property type="entry name" value="BCAA_transport"/>
</dbReference>
<evidence type="ECO:0000256" key="1">
    <source>
        <dbReference type="ARBA" id="ARBA00010062"/>
    </source>
</evidence>
<evidence type="ECO:0000259" key="4">
    <source>
        <dbReference type="Pfam" id="PF13458"/>
    </source>
</evidence>
<dbReference type="Gene3D" id="3.40.50.2300">
    <property type="match status" value="2"/>
</dbReference>
<dbReference type="EMBL" id="JBHRTR010000018">
    <property type="protein sequence ID" value="MFC3226895.1"/>
    <property type="molecule type" value="Genomic_DNA"/>
</dbReference>
<evidence type="ECO:0000313" key="5">
    <source>
        <dbReference type="EMBL" id="MFC3226895.1"/>
    </source>
</evidence>
<evidence type="ECO:0000313" key="6">
    <source>
        <dbReference type="Proteomes" id="UP001595528"/>
    </source>
</evidence>
<comment type="caution">
    <text evidence="5">The sequence shown here is derived from an EMBL/GenBank/DDBJ whole genome shotgun (WGS) entry which is preliminary data.</text>
</comment>
<keyword evidence="3" id="KW-0029">Amino-acid transport</keyword>
<dbReference type="CDD" id="cd06347">
    <property type="entry name" value="PBP1_ABC_LivK_ligand_binding-like"/>
    <property type="match status" value="1"/>
</dbReference>
<dbReference type="InterPro" id="IPR028081">
    <property type="entry name" value="Leu-bd"/>
</dbReference>
<gene>
    <name evidence="5" type="ORF">ACFOGJ_06625</name>
</gene>
<sequence length="402" mass="41568">MGYRPATRRGAWAIAAGFVLGGLLLAGQPLASGSAAAADPIKIGTVFNTTGGQAILDVPASHGAQLAIGQINAAGGVEGRPLQWVAVDGNSVPLDLAAQTGQALNDDPGIVAFLGLSDTDNVLAAAPVAAAASRVFLTSGATSPLLPGQVPTWLFLACFGDNVQAAAGAEWAYRHLKARRVAIFYEPTESYTKLLQRYFGERFTALGGRIVATKKVYPGAAIPHLPRTDMLASGDVDLLFLSVQTAEDAVRLVPLIRRAGYRGPILGGDGYDAEAVWAKHPDIGDTYFTTHVYLAPDNPNPKVGAFLKAYAAARPGEDPGAFGALGFDAAGLVAAAMTRAGATDPGGVLEGLTGLEGYQGVTGTISFPGESRIPLKSVTILKVDKGRQAFVDQILPESVPKP</sequence>
<dbReference type="Proteomes" id="UP001595528">
    <property type="component" value="Unassembled WGS sequence"/>
</dbReference>
<keyword evidence="3" id="KW-0813">Transport</keyword>
<keyword evidence="2" id="KW-0732">Signal</keyword>
<protein>
    <submittedName>
        <fullName evidence="5">ABC transporter substrate-binding protein</fullName>
    </submittedName>
</protein>
<keyword evidence="6" id="KW-1185">Reference proteome</keyword>
<organism evidence="5 6">
    <name type="scientific">Marinibaculum pumilum</name>
    <dbReference type="NCBI Taxonomy" id="1766165"/>
    <lineage>
        <taxon>Bacteria</taxon>
        <taxon>Pseudomonadati</taxon>
        <taxon>Pseudomonadota</taxon>
        <taxon>Alphaproteobacteria</taxon>
        <taxon>Rhodospirillales</taxon>
        <taxon>Rhodospirillaceae</taxon>
        <taxon>Marinibaculum</taxon>
    </lineage>
</organism>
<dbReference type="RefSeq" id="WP_379899044.1">
    <property type="nucleotide sequence ID" value="NZ_JBHRTR010000018.1"/>
</dbReference>
<reference evidence="6" key="1">
    <citation type="journal article" date="2019" name="Int. J. Syst. Evol. Microbiol.">
        <title>The Global Catalogue of Microorganisms (GCM) 10K type strain sequencing project: providing services to taxonomists for standard genome sequencing and annotation.</title>
        <authorList>
            <consortium name="The Broad Institute Genomics Platform"/>
            <consortium name="The Broad Institute Genome Sequencing Center for Infectious Disease"/>
            <person name="Wu L."/>
            <person name="Ma J."/>
        </authorList>
    </citation>
    <scope>NUCLEOTIDE SEQUENCE [LARGE SCALE GENOMIC DNA]</scope>
    <source>
        <strain evidence="6">KCTC 42964</strain>
    </source>
</reference>
<name>A0ABV7KX69_9PROT</name>
<dbReference type="PANTHER" id="PTHR30483:SF6">
    <property type="entry name" value="PERIPLASMIC BINDING PROTEIN OF ABC TRANSPORTER FOR NATURAL AMINO ACIDS"/>
    <property type="match status" value="1"/>
</dbReference>